<evidence type="ECO:0000256" key="1">
    <source>
        <dbReference type="SAM" id="SignalP"/>
    </source>
</evidence>
<proteinExistence type="predicted"/>
<reference evidence="4" key="1">
    <citation type="submission" date="2017-02" db="UniProtKB">
        <authorList>
            <consortium name="WormBaseParasite"/>
        </authorList>
    </citation>
    <scope>IDENTIFICATION</scope>
</reference>
<evidence type="ECO:0000313" key="2">
    <source>
        <dbReference type="EMBL" id="VDL70584.1"/>
    </source>
</evidence>
<keyword evidence="1" id="KW-0732">Signal</keyword>
<gene>
    <name evidence="2" type="ORF">NBR_LOCUS6995</name>
</gene>
<evidence type="ECO:0000313" key="4">
    <source>
        <dbReference type="WBParaSite" id="NBR_0000699401-mRNA-1"/>
    </source>
</evidence>
<evidence type="ECO:0000313" key="3">
    <source>
        <dbReference type="Proteomes" id="UP000271162"/>
    </source>
</evidence>
<organism evidence="4">
    <name type="scientific">Nippostrongylus brasiliensis</name>
    <name type="common">Rat hookworm</name>
    <dbReference type="NCBI Taxonomy" id="27835"/>
    <lineage>
        <taxon>Eukaryota</taxon>
        <taxon>Metazoa</taxon>
        <taxon>Ecdysozoa</taxon>
        <taxon>Nematoda</taxon>
        <taxon>Chromadorea</taxon>
        <taxon>Rhabditida</taxon>
        <taxon>Rhabditina</taxon>
        <taxon>Rhabditomorpha</taxon>
        <taxon>Strongyloidea</taxon>
        <taxon>Heligmosomidae</taxon>
        <taxon>Nippostrongylus</taxon>
    </lineage>
</organism>
<feature type="chain" id="PRO_5043124845" evidence="1">
    <location>
        <begin position="23"/>
        <end position="143"/>
    </location>
</feature>
<name>A0A0N4XVY2_NIPBR</name>
<keyword evidence="3" id="KW-1185">Reference proteome</keyword>
<dbReference type="WBParaSite" id="NBR_0000699401-mRNA-1">
    <property type="protein sequence ID" value="NBR_0000699401-mRNA-1"/>
    <property type="gene ID" value="NBR_0000699401"/>
</dbReference>
<protein>
    <submittedName>
        <fullName evidence="4">DUF4430 domain-containing protein</fullName>
    </submittedName>
</protein>
<dbReference type="Proteomes" id="UP000271162">
    <property type="component" value="Unassembled WGS sequence"/>
</dbReference>
<dbReference type="AlphaFoldDB" id="A0A0N4XVY2"/>
<accession>A0A0N4XVY2</accession>
<dbReference type="EMBL" id="UYSL01019848">
    <property type="protein sequence ID" value="VDL70584.1"/>
    <property type="molecule type" value="Genomic_DNA"/>
</dbReference>
<reference evidence="2 3" key="2">
    <citation type="submission" date="2018-11" db="EMBL/GenBank/DDBJ databases">
        <authorList>
            <consortium name="Pathogen Informatics"/>
        </authorList>
    </citation>
    <scope>NUCLEOTIDE SEQUENCE [LARGE SCALE GENOMIC DNA]</scope>
</reference>
<sequence>MILSQTLAVAITIATLLHEGELKPTNDISDEGKFELEVNAKDCQMLSIEITTVAEVTDLKEGLEKLGYKDIDGETPVVVTLIISDGGVYSLCSVQQNTETILLAFKPDGDESDIPRPISETEYDTYAEVCTLIEDEEEDYWIY</sequence>
<feature type="signal peptide" evidence="1">
    <location>
        <begin position="1"/>
        <end position="22"/>
    </location>
</feature>